<dbReference type="Proteomes" id="UP001295444">
    <property type="component" value="Chromosome 03"/>
</dbReference>
<keyword evidence="3" id="KW-1185">Reference proteome</keyword>
<feature type="compositionally biased region" description="Polar residues" evidence="1">
    <location>
        <begin position="112"/>
        <end position="129"/>
    </location>
</feature>
<name>A0AAD1W1A6_PELCU</name>
<dbReference type="AlphaFoldDB" id="A0AAD1W1A6"/>
<protein>
    <submittedName>
        <fullName evidence="2">Uncharacterized protein</fullName>
    </submittedName>
</protein>
<reference evidence="2" key="1">
    <citation type="submission" date="2022-03" db="EMBL/GenBank/DDBJ databases">
        <authorList>
            <person name="Alioto T."/>
            <person name="Alioto T."/>
            <person name="Gomez Garrido J."/>
        </authorList>
    </citation>
    <scope>NUCLEOTIDE SEQUENCE</scope>
</reference>
<gene>
    <name evidence="2" type="ORF">PECUL_23A030099</name>
</gene>
<evidence type="ECO:0000313" key="3">
    <source>
        <dbReference type="Proteomes" id="UP001295444"/>
    </source>
</evidence>
<proteinExistence type="predicted"/>
<sequence length="178" mass="19651">MAYQPMPGKRSTHIKTHMSPMETFDQLCAGLKESLHSRGATHHQAELTVALWIRPAARRSYYMQVPRASKMAIRQNRYCRALRPGHQTTRAHAPTSIQAAPGLRTKRRTHISHPSETPVTSATRSTSPHSKQHCKRLRGCTTWGELPEQTAKAETLGPAAAMTGLVDTGRDLPTLGIG</sequence>
<accession>A0AAD1W1A6</accession>
<evidence type="ECO:0000313" key="2">
    <source>
        <dbReference type="EMBL" id="CAH2277740.1"/>
    </source>
</evidence>
<evidence type="ECO:0000256" key="1">
    <source>
        <dbReference type="SAM" id="MobiDB-lite"/>
    </source>
</evidence>
<dbReference type="EMBL" id="OW240914">
    <property type="protein sequence ID" value="CAH2277740.1"/>
    <property type="molecule type" value="Genomic_DNA"/>
</dbReference>
<organism evidence="2 3">
    <name type="scientific">Pelobates cultripes</name>
    <name type="common">Western spadefoot toad</name>
    <dbReference type="NCBI Taxonomy" id="61616"/>
    <lineage>
        <taxon>Eukaryota</taxon>
        <taxon>Metazoa</taxon>
        <taxon>Chordata</taxon>
        <taxon>Craniata</taxon>
        <taxon>Vertebrata</taxon>
        <taxon>Euteleostomi</taxon>
        <taxon>Amphibia</taxon>
        <taxon>Batrachia</taxon>
        <taxon>Anura</taxon>
        <taxon>Pelobatoidea</taxon>
        <taxon>Pelobatidae</taxon>
        <taxon>Pelobates</taxon>
    </lineage>
</organism>
<feature type="region of interest" description="Disordered" evidence="1">
    <location>
        <begin position="109"/>
        <end position="136"/>
    </location>
</feature>